<dbReference type="EMBL" id="AAFI02000080">
    <property type="protein sequence ID" value="EAL64534.1"/>
    <property type="molecule type" value="Genomic_DNA"/>
</dbReference>
<reference evidence="2 3" key="1">
    <citation type="journal article" date="2005" name="Nature">
        <title>The genome of the social amoeba Dictyostelium discoideum.</title>
        <authorList>
            <consortium name="The Dictyostelium discoideum Sequencing Consortium"/>
            <person name="Eichinger L."/>
            <person name="Pachebat J.A."/>
            <person name="Glockner G."/>
            <person name="Rajandream M.A."/>
            <person name="Sucgang R."/>
            <person name="Berriman M."/>
            <person name="Song J."/>
            <person name="Olsen R."/>
            <person name="Szafranski K."/>
            <person name="Xu Q."/>
            <person name="Tunggal B."/>
            <person name="Kummerfeld S."/>
            <person name="Madera M."/>
            <person name="Konfortov B.A."/>
            <person name="Rivero F."/>
            <person name="Bankier A.T."/>
            <person name="Lehmann R."/>
            <person name="Hamlin N."/>
            <person name="Davies R."/>
            <person name="Gaudet P."/>
            <person name="Fey P."/>
            <person name="Pilcher K."/>
            <person name="Chen G."/>
            <person name="Saunders D."/>
            <person name="Sodergren E."/>
            <person name="Davis P."/>
            <person name="Kerhornou A."/>
            <person name="Nie X."/>
            <person name="Hall N."/>
            <person name="Anjard C."/>
            <person name="Hemphill L."/>
            <person name="Bason N."/>
            <person name="Farbrother P."/>
            <person name="Desany B."/>
            <person name="Just E."/>
            <person name="Morio T."/>
            <person name="Rost R."/>
            <person name="Churcher C."/>
            <person name="Cooper J."/>
            <person name="Haydock S."/>
            <person name="van Driessche N."/>
            <person name="Cronin A."/>
            <person name="Goodhead I."/>
            <person name="Muzny D."/>
            <person name="Mourier T."/>
            <person name="Pain A."/>
            <person name="Lu M."/>
            <person name="Harper D."/>
            <person name="Lindsay R."/>
            <person name="Hauser H."/>
            <person name="James K."/>
            <person name="Quiles M."/>
            <person name="Madan Babu M."/>
            <person name="Saito T."/>
            <person name="Buchrieser C."/>
            <person name="Wardroper A."/>
            <person name="Felder M."/>
            <person name="Thangavelu M."/>
            <person name="Johnson D."/>
            <person name="Knights A."/>
            <person name="Loulseged H."/>
            <person name="Mungall K."/>
            <person name="Oliver K."/>
            <person name="Price C."/>
            <person name="Quail M.A."/>
            <person name="Urushihara H."/>
            <person name="Hernandez J."/>
            <person name="Rabbinowitsch E."/>
            <person name="Steffen D."/>
            <person name="Sanders M."/>
            <person name="Ma J."/>
            <person name="Kohara Y."/>
            <person name="Sharp S."/>
            <person name="Simmonds M."/>
            <person name="Spiegler S."/>
            <person name="Tivey A."/>
            <person name="Sugano S."/>
            <person name="White B."/>
            <person name="Walker D."/>
            <person name="Woodward J."/>
            <person name="Winckler T."/>
            <person name="Tanaka Y."/>
            <person name="Shaulsky G."/>
            <person name="Schleicher M."/>
            <person name="Weinstock G."/>
            <person name="Rosenthal A."/>
            <person name="Cox E.C."/>
            <person name="Chisholm R.L."/>
            <person name="Gibbs R."/>
            <person name="Loomis W.F."/>
            <person name="Platzer M."/>
            <person name="Kay R.R."/>
            <person name="Williams J."/>
            <person name="Dear P.H."/>
            <person name="Noegel A.A."/>
            <person name="Barrell B."/>
            <person name="Kuspa A."/>
        </authorList>
    </citation>
    <scope>NUCLEOTIDE SEQUENCE [LARGE SCALE GENOMIC DNA]</scope>
    <source>
        <strain evidence="2 3">AX4</strain>
    </source>
</reference>
<gene>
    <name evidence="2" type="ORF">DDB_G0285825</name>
</gene>
<dbReference type="HOGENOM" id="CLU_1698778_0_0_1"/>
<proteinExistence type="predicted"/>
<evidence type="ECO:0000313" key="3">
    <source>
        <dbReference type="Proteomes" id="UP000002195"/>
    </source>
</evidence>
<dbReference type="GeneID" id="8625306"/>
<keyword evidence="1" id="KW-0812">Transmembrane</keyword>
<keyword evidence="3" id="KW-1185">Reference proteome</keyword>
<dbReference type="PaxDb" id="44689-DDB0186703"/>
<evidence type="ECO:0000256" key="1">
    <source>
        <dbReference type="SAM" id="Phobius"/>
    </source>
</evidence>
<dbReference type="dictyBase" id="DDB_G0285825"/>
<feature type="transmembrane region" description="Helical" evidence="1">
    <location>
        <begin position="76"/>
        <end position="95"/>
    </location>
</feature>
<comment type="caution">
    <text evidence="2">The sequence shown here is derived from an EMBL/GenBank/DDBJ whole genome shotgun (WGS) entry which is preliminary data.</text>
</comment>
<feature type="transmembrane region" description="Helical" evidence="1">
    <location>
        <begin position="47"/>
        <end position="64"/>
    </location>
</feature>
<organism evidence="2 3">
    <name type="scientific">Dictyostelium discoideum</name>
    <name type="common">Social amoeba</name>
    <dbReference type="NCBI Taxonomy" id="44689"/>
    <lineage>
        <taxon>Eukaryota</taxon>
        <taxon>Amoebozoa</taxon>
        <taxon>Evosea</taxon>
        <taxon>Eumycetozoa</taxon>
        <taxon>Dictyostelia</taxon>
        <taxon>Dictyosteliales</taxon>
        <taxon>Dictyosteliaceae</taxon>
        <taxon>Dictyostelium</taxon>
    </lineage>
</organism>
<dbReference type="KEGG" id="ddi:DDB_G0285825"/>
<dbReference type="InterPro" id="IPR010718">
    <property type="entry name" value="DUF1294"/>
</dbReference>
<dbReference type="OMA" id="YFCTINV"/>
<dbReference type="AlphaFoldDB" id="Q54MN5"/>
<dbReference type="RefSeq" id="XP_638042.1">
    <property type="nucleotide sequence ID" value="XM_632950.1"/>
</dbReference>
<evidence type="ECO:0008006" key="4">
    <source>
        <dbReference type="Google" id="ProtNLM"/>
    </source>
</evidence>
<dbReference type="Proteomes" id="UP000002195">
    <property type="component" value="Unassembled WGS sequence"/>
</dbReference>
<sequence length="155" mass="17669">MSIINKPLVLIGGYVVSINAGAAGLFFYDKKQAVQHKWRVPEKTLHLTGLLGGWIGGMWAMQAFKHKRSKQSFKNVYFTAVAANVGIVGASILIFKKFPQYIPNQLRTLFNLPRNQIIQQKPQFNQQPQKFQTIVEEEEIITNKKKRGGRKNKNN</sequence>
<protein>
    <recommendedName>
        <fullName evidence="4">Transmembrane protein</fullName>
    </recommendedName>
</protein>
<accession>Q54MN5</accession>
<keyword evidence="1" id="KW-0472">Membrane</keyword>
<feature type="transmembrane region" description="Helical" evidence="1">
    <location>
        <begin position="7"/>
        <end position="27"/>
    </location>
</feature>
<dbReference type="Pfam" id="PF06961">
    <property type="entry name" value="DUF1294"/>
    <property type="match status" value="1"/>
</dbReference>
<name>Q54MN5_DICDI</name>
<dbReference type="InParanoid" id="Q54MN5"/>
<dbReference type="VEuPathDB" id="AmoebaDB:DDB_G0285825"/>
<evidence type="ECO:0000313" key="2">
    <source>
        <dbReference type="EMBL" id="EAL64534.1"/>
    </source>
</evidence>
<keyword evidence="1" id="KW-1133">Transmembrane helix</keyword>
<dbReference type="eggNOG" id="ENOG502SA2Z">
    <property type="taxonomic scope" value="Eukaryota"/>
</dbReference>